<protein>
    <recommendedName>
        <fullName evidence="5">DUF2680 domain-containing protein</fullName>
    </recommendedName>
</protein>
<evidence type="ECO:0000256" key="1">
    <source>
        <dbReference type="SAM" id="Coils"/>
    </source>
</evidence>
<organism evidence="3 4">
    <name type="scientific">Turicibacter faecis</name>
    <dbReference type="NCBI Taxonomy" id="2963365"/>
    <lineage>
        <taxon>Bacteria</taxon>
        <taxon>Bacillati</taxon>
        <taxon>Bacillota</taxon>
        <taxon>Erysipelotrichia</taxon>
        <taxon>Erysipelotrichales</taxon>
        <taxon>Turicibacteraceae</taxon>
        <taxon>Turicibacter</taxon>
    </lineage>
</organism>
<name>A0ABM8II27_9FIRM</name>
<evidence type="ECO:0000256" key="2">
    <source>
        <dbReference type="SAM" id="SignalP"/>
    </source>
</evidence>
<dbReference type="RefSeq" id="WP_262950554.1">
    <property type="nucleotide sequence ID" value="NZ_AP028127.1"/>
</dbReference>
<gene>
    <name evidence="3" type="ORF">T23_09920</name>
</gene>
<accession>A0ABM8II27</accession>
<keyword evidence="1" id="KW-0175">Coiled coil</keyword>
<keyword evidence="4" id="KW-1185">Reference proteome</keyword>
<dbReference type="EMBL" id="AP028127">
    <property type="protein sequence ID" value="BEH90890.1"/>
    <property type="molecule type" value="Genomic_DNA"/>
</dbReference>
<proteinExistence type="predicted"/>
<evidence type="ECO:0000313" key="4">
    <source>
        <dbReference type="Proteomes" id="UP001432099"/>
    </source>
</evidence>
<dbReference type="Proteomes" id="UP001432099">
    <property type="component" value="Chromosome"/>
</dbReference>
<dbReference type="Pfam" id="PF10925">
    <property type="entry name" value="DUF2680"/>
    <property type="match status" value="1"/>
</dbReference>
<dbReference type="InterPro" id="IPR024485">
    <property type="entry name" value="DUF2680"/>
</dbReference>
<feature type="chain" id="PRO_5046098742" description="DUF2680 domain-containing protein" evidence="2">
    <location>
        <begin position="24"/>
        <end position="135"/>
    </location>
</feature>
<evidence type="ECO:0000313" key="3">
    <source>
        <dbReference type="EMBL" id="BEH90890.1"/>
    </source>
</evidence>
<feature type="signal peptide" evidence="2">
    <location>
        <begin position="1"/>
        <end position="23"/>
    </location>
</feature>
<feature type="coiled-coil region" evidence="1">
    <location>
        <begin position="38"/>
        <end position="65"/>
    </location>
</feature>
<keyword evidence="2" id="KW-0732">Signal</keyword>
<evidence type="ECO:0008006" key="5">
    <source>
        <dbReference type="Google" id="ProtNLM"/>
    </source>
</evidence>
<sequence length="135" mass="15828">MKKLNMVFSTALLAATLGFTAYAKDEVKEVPNHPQLTEEQKAEVKQQFEADYKEMQEKFNQLTDDQKEEIYELYDKVNVAKVKLLDKYVELELMTEEEVEDIQKHMAEMSEKIREEKQFIGFKAPCPAKQTEKTN</sequence>
<reference evidence="3" key="1">
    <citation type="journal article" date="2024" name="Int. J. Syst. Evol. Microbiol.">
        <title>Turicibacter faecis sp. nov., isolated from faeces of heart failure mouse model.</title>
        <authorList>
            <person name="Imamura Y."/>
            <person name="Motooka D."/>
            <person name="Nakajima Y."/>
            <person name="Ito S."/>
            <person name="Kitakaze M."/>
            <person name="Iida T."/>
            <person name="Nakamura S."/>
        </authorList>
    </citation>
    <scope>NUCLEOTIDE SEQUENCE</scope>
    <source>
        <strain evidence="3">TC023</strain>
    </source>
</reference>